<dbReference type="InterPro" id="IPR006442">
    <property type="entry name" value="Antitoxin_Phd/YefM"/>
</dbReference>
<gene>
    <name evidence="2" type="ORF">UFOPK3255_00517</name>
</gene>
<evidence type="ECO:0000256" key="1">
    <source>
        <dbReference type="ARBA" id="ARBA00009981"/>
    </source>
</evidence>
<accession>A0A6J7BA97</accession>
<comment type="similarity">
    <text evidence="1">Belongs to the phD/YefM antitoxin family.</text>
</comment>
<organism evidence="2">
    <name type="scientific">freshwater metagenome</name>
    <dbReference type="NCBI Taxonomy" id="449393"/>
    <lineage>
        <taxon>unclassified sequences</taxon>
        <taxon>metagenomes</taxon>
        <taxon>ecological metagenomes</taxon>
    </lineage>
</organism>
<dbReference type="AlphaFoldDB" id="A0A6J7BA97"/>
<protein>
    <submittedName>
        <fullName evidence="2">Unannotated protein</fullName>
    </submittedName>
</protein>
<dbReference type="PANTHER" id="PTHR33713:SF10">
    <property type="entry name" value="ANTITOXIN YAFN"/>
    <property type="match status" value="1"/>
</dbReference>
<dbReference type="InterPro" id="IPR036165">
    <property type="entry name" value="YefM-like_sf"/>
</dbReference>
<dbReference type="NCBIfam" id="TIGR01552">
    <property type="entry name" value="phd_fam"/>
    <property type="match status" value="1"/>
</dbReference>
<dbReference type="SUPFAM" id="SSF143120">
    <property type="entry name" value="YefM-like"/>
    <property type="match status" value="1"/>
</dbReference>
<dbReference type="Pfam" id="PF02604">
    <property type="entry name" value="PhdYeFM_antitox"/>
    <property type="match status" value="1"/>
</dbReference>
<proteinExistence type="inferred from homology"/>
<dbReference type="EMBL" id="CAFAZY010000052">
    <property type="protein sequence ID" value="CAB4842180.1"/>
    <property type="molecule type" value="Genomic_DNA"/>
</dbReference>
<evidence type="ECO:0000313" key="2">
    <source>
        <dbReference type="EMBL" id="CAB4842180.1"/>
    </source>
</evidence>
<reference evidence="2" key="1">
    <citation type="submission" date="2020-05" db="EMBL/GenBank/DDBJ databases">
        <authorList>
            <person name="Chiriac C."/>
            <person name="Salcher M."/>
            <person name="Ghai R."/>
            <person name="Kavagutti S V."/>
        </authorList>
    </citation>
    <scope>NUCLEOTIDE SEQUENCE</scope>
</reference>
<dbReference type="InterPro" id="IPR051405">
    <property type="entry name" value="phD/YefM_antitoxin"/>
</dbReference>
<sequence>MSWTVNNMYISKLILYINAMKELSVTEAREQLPAVLNQAKKKPVWITRHGVDVAVVISPELFESLVEAQEELEDIAAVDAAILDKSPKIPWAQVKKDLKLD</sequence>
<name>A0A6J7BA97_9ZZZZ</name>
<dbReference type="Gene3D" id="3.40.1620.10">
    <property type="entry name" value="YefM-like domain"/>
    <property type="match status" value="1"/>
</dbReference>
<dbReference type="PANTHER" id="PTHR33713">
    <property type="entry name" value="ANTITOXIN YAFN-RELATED"/>
    <property type="match status" value="1"/>
</dbReference>